<protein>
    <submittedName>
        <fullName evidence="1">Uncharacterized protein</fullName>
    </submittedName>
</protein>
<dbReference type="Proteomes" id="UP000019063">
    <property type="component" value="Unassembled WGS sequence"/>
</dbReference>
<evidence type="ECO:0000313" key="1">
    <source>
        <dbReference type="EMBL" id="ETW13374.1"/>
    </source>
</evidence>
<proteinExistence type="predicted"/>
<dbReference type="EMBL" id="AQQW01000004">
    <property type="protein sequence ID" value="ETW13374.1"/>
    <property type="molecule type" value="Genomic_DNA"/>
</dbReference>
<accession>W4HKY9</accession>
<dbReference type="AlphaFoldDB" id="W4HKY9"/>
<sequence>MAELKSVETEQVRAALQNVKDHAATLERLARGGINTPRPEKVTMQCIKEMCRQIERLSVRLDALEAKS</sequence>
<evidence type="ECO:0000313" key="2">
    <source>
        <dbReference type="Proteomes" id="UP000019063"/>
    </source>
</evidence>
<name>W4HKY9_9RHOB</name>
<reference evidence="1 2" key="1">
    <citation type="journal article" date="2014" name="Antonie Van Leeuwenhoek">
        <title>Roseivivax atlanticus sp. nov., isolated from surface seawater of the Atlantic Ocean.</title>
        <authorList>
            <person name="Li G."/>
            <person name="Lai Q."/>
            <person name="Liu X."/>
            <person name="Sun F."/>
            <person name="Shao Z."/>
        </authorList>
    </citation>
    <scope>NUCLEOTIDE SEQUENCE [LARGE SCALE GENOMIC DNA]</scope>
    <source>
        <strain evidence="1 2">22II-s10s</strain>
    </source>
</reference>
<keyword evidence="2" id="KW-1185">Reference proteome</keyword>
<comment type="caution">
    <text evidence="1">The sequence shown here is derived from an EMBL/GenBank/DDBJ whole genome shotgun (WGS) entry which is preliminary data.</text>
</comment>
<organism evidence="1 2">
    <name type="scientific">Roseivivax marinus</name>
    <dbReference type="NCBI Taxonomy" id="1379903"/>
    <lineage>
        <taxon>Bacteria</taxon>
        <taxon>Pseudomonadati</taxon>
        <taxon>Pseudomonadota</taxon>
        <taxon>Alphaproteobacteria</taxon>
        <taxon>Rhodobacterales</taxon>
        <taxon>Roseobacteraceae</taxon>
        <taxon>Roseivivax</taxon>
    </lineage>
</organism>
<gene>
    <name evidence="1" type="ORF">ATO8_09181</name>
</gene>
<dbReference type="RefSeq" id="WP_043843879.1">
    <property type="nucleotide sequence ID" value="NZ_AQQW01000004.1"/>
</dbReference>